<dbReference type="Proteomes" id="UP000481153">
    <property type="component" value="Unassembled WGS sequence"/>
</dbReference>
<keyword evidence="15" id="KW-1185">Reference proteome</keyword>
<dbReference type="GO" id="GO:0004721">
    <property type="term" value="F:phosphoprotein phosphatase activity"/>
    <property type="evidence" value="ECO:0007669"/>
    <property type="project" value="UniProtKB-KW"/>
</dbReference>
<dbReference type="SUPFAM" id="SSF52799">
    <property type="entry name" value="(Phosphotyrosine protein) phosphatases II"/>
    <property type="match status" value="1"/>
</dbReference>
<comment type="caution">
    <text evidence="14">The sequence shown here is derived from an EMBL/GenBank/DDBJ whole genome shotgun (WGS) entry which is preliminary data.</text>
</comment>
<evidence type="ECO:0000256" key="2">
    <source>
        <dbReference type="ARBA" id="ARBA00005189"/>
    </source>
</evidence>
<keyword evidence="7" id="KW-0472">Membrane</keyword>
<dbReference type="PROSITE" id="PS50054">
    <property type="entry name" value="TYR_PHOSPHATASE_DUAL"/>
    <property type="match status" value="1"/>
</dbReference>
<keyword evidence="9" id="KW-1208">Phospholipid metabolism</keyword>
<evidence type="ECO:0000256" key="6">
    <source>
        <dbReference type="ARBA" id="ARBA00023098"/>
    </source>
</evidence>
<evidence type="ECO:0000256" key="4">
    <source>
        <dbReference type="ARBA" id="ARBA00022801"/>
    </source>
</evidence>
<dbReference type="InterPro" id="IPR000340">
    <property type="entry name" value="Dual-sp_phosphatase_cat-dom"/>
</dbReference>
<keyword evidence="3" id="KW-0444">Lipid biosynthesis</keyword>
<sequence length="235" mass="26314">MEMIGFWNLQIKVDLVVMSTVLDVRTTAGISLLVGGVYAAFQLHLLPKPIARVVAKVYFFPTWPFTYLARRSSYYTLVDSHVFLGAVPIVMMGHVSQLVSRGVRAVVNLCDEYEGPVAEYKKNNITQLRLPTVDHTEPTLDDIRKAVEFIEFHKSRGSRVYVHCKAGAGRSAAIAFCWLLKSTGWSPQEVQQFLNEKRRVRRHLDTQPNIIAFYKSLQANGTSTAAAPDQTPSAS</sequence>
<evidence type="ECO:0000313" key="14">
    <source>
        <dbReference type="EMBL" id="KAF0745312.1"/>
    </source>
</evidence>
<dbReference type="EMBL" id="VJMJ01000002">
    <property type="protein sequence ID" value="KAF0745312.1"/>
    <property type="molecule type" value="Genomic_DNA"/>
</dbReference>
<comment type="pathway">
    <text evidence="2">Lipid metabolism.</text>
</comment>
<name>A0A6G0XXM2_9STRA</name>
<dbReference type="InterPro" id="IPR029021">
    <property type="entry name" value="Prot-tyrosine_phosphatase-like"/>
</dbReference>
<keyword evidence="4" id="KW-0378">Hydrolase</keyword>
<evidence type="ECO:0000259" key="12">
    <source>
        <dbReference type="PROSITE" id="PS50054"/>
    </source>
</evidence>
<feature type="domain" description="Tyrosine-protein phosphatase" evidence="12">
    <location>
        <begin position="74"/>
        <end position="223"/>
    </location>
</feature>
<evidence type="ECO:0000256" key="8">
    <source>
        <dbReference type="ARBA" id="ARBA00023209"/>
    </source>
</evidence>
<evidence type="ECO:0000256" key="11">
    <source>
        <dbReference type="ARBA" id="ARBA00052780"/>
    </source>
</evidence>
<dbReference type="FunFam" id="3.90.190.10:FF:000060">
    <property type="entry name" value="Phosphatidylglycerophosphatase and protein-tyrosine phosphatase 1"/>
    <property type="match status" value="1"/>
</dbReference>
<dbReference type="VEuPathDB" id="FungiDB:AeMF1_011497"/>
<feature type="domain" description="Tyrosine specific protein phosphatases" evidence="13">
    <location>
        <begin position="141"/>
        <end position="198"/>
    </location>
</feature>
<keyword evidence="8" id="KW-0594">Phospholipid biosynthesis</keyword>
<evidence type="ECO:0000313" key="15">
    <source>
        <dbReference type="Proteomes" id="UP000481153"/>
    </source>
</evidence>
<dbReference type="InterPro" id="IPR016130">
    <property type="entry name" value="Tyr_Pase_AS"/>
</dbReference>
<dbReference type="GO" id="GO:0016020">
    <property type="term" value="C:membrane"/>
    <property type="evidence" value="ECO:0007669"/>
    <property type="project" value="UniProtKB-SubCell"/>
</dbReference>
<dbReference type="InterPro" id="IPR020422">
    <property type="entry name" value="TYR_PHOSPHATASE_DUAL_dom"/>
</dbReference>
<proteinExistence type="predicted"/>
<reference evidence="14 15" key="1">
    <citation type="submission" date="2019-07" db="EMBL/GenBank/DDBJ databases">
        <title>Genomics analysis of Aphanomyces spp. identifies a new class of oomycete effector associated with host adaptation.</title>
        <authorList>
            <person name="Gaulin E."/>
        </authorList>
    </citation>
    <scope>NUCLEOTIDE SEQUENCE [LARGE SCALE GENOMIC DNA]</scope>
    <source>
        <strain evidence="14 15">ATCC 201684</strain>
    </source>
</reference>
<evidence type="ECO:0000256" key="7">
    <source>
        <dbReference type="ARBA" id="ARBA00023136"/>
    </source>
</evidence>
<dbReference type="PROSITE" id="PS00383">
    <property type="entry name" value="TYR_PHOSPHATASE_1"/>
    <property type="match status" value="1"/>
</dbReference>
<dbReference type="SMART" id="SM00195">
    <property type="entry name" value="DSPc"/>
    <property type="match status" value="1"/>
</dbReference>
<dbReference type="Gene3D" id="3.90.190.10">
    <property type="entry name" value="Protein tyrosine phosphatase superfamily"/>
    <property type="match status" value="1"/>
</dbReference>
<dbReference type="GO" id="GO:0008654">
    <property type="term" value="P:phospholipid biosynthetic process"/>
    <property type="evidence" value="ECO:0007669"/>
    <property type="project" value="UniProtKB-KW"/>
</dbReference>
<keyword evidence="6" id="KW-0443">Lipid metabolism</keyword>
<protein>
    <submittedName>
        <fullName evidence="14">Uncharacterized protein</fullName>
    </submittedName>
</protein>
<accession>A0A6G0XXM2</accession>
<gene>
    <name evidence="14" type="ORF">Ae201684_000340</name>
</gene>
<comment type="pathway">
    <text evidence="10">Phospholipid metabolism.</text>
</comment>
<evidence type="ECO:0000256" key="1">
    <source>
        <dbReference type="ARBA" id="ARBA00004370"/>
    </source>
</evidence>
<comment type="catalytic activity">
    <reaction evidence="11">
        <text>1,2-dioctanoyl-sn-glycero-3-phospho-(1D-myo-inositol-5-phosphate) + H2O = 1,2-dioctanoyl-sn-glycero-3-phospho-(1D-myo-inositol) + phosphate</text>
        <dbReference type="Rhea" id="RHEA:42308"/>
        <dbReference type="ChEBI" id="CHEBI:15377"/>
        <dbReference type="ChEBI" id="CHEBI:43474"/>
        <dbReference type="ChEBI" id="CHEBI:65221"/>
        <dbReference type="ChEBI" id="CHEBI:78911"/>
    </reaction>
    <physiologicalReaction direction="left-to-right" evidence="11">
        <dbReference type="Rhea" id="RHEA:42309"/>
    </physiologicalReaction>
</comment>
<comment type="subcellular location">
    <subcellularLocation>
        <location evidence="1">Membrane</location>
    </subcellularLocation>
</comment>
<dbReference type="PANTHER" id="PTHR46274:SF6">
    <property type="entry name" value="TYR_PHOSPHATASE_2 DOMAIN-CONTAINING PROTEIN"/>
    <property type="match status" value="1"/>
</dbReference>
<dbReference type="GO" id="GO:0005737">
    <property type="term" value="C:cytoplasm"/>
    <property type="evidence" value="ECO:0007669"/>
    <property type="project" value="UniProtKB-ARBA"/>
</dbReference>
<evidence type="ECO:0000256" key="3">
    <source>
        <dbReference type="ARBA" id="ARBA00022516"/>
    </source>
</evidence>
<evidence type="ECO:0000256" key="10">
    <source>
        <dbReference type="ARBA" id="ARBA00025707"/>
    </source>
</evidence>
<keyword evidence="5" id="KW-0904">Protein phosphatase</keyword>
<evidence type="ECO:0000256" key="9">
    <source>
        <dbReference type="ARBA" id="ARBA00023264"/>
    </source>
</evidence>
<evidence type="ECO:0000259" key="13">
    <source>
        <dbReference type="PROSITE" id="PS50056"/>
    </source>
</evidence>
<evidence type="ECO:0000256" key="5">
    <source>
        <dbReference type="ARBA" id="ARBA00022912"/>
    </source>
</evidence>
<dbReference type="InterPro" id="IPR000387">
    <property type="entry name" value="Tyr_Pase_dom"/>
</dbReference>
<dbReference type="PROSITE" id="PS50056">
    <property type="entry name" value="TYR_PHOSPHATASE_2"/>
    <property type="match status" value="1"/>
</dbReference>
<dbReference type="AlphaFoldDB" id="A0A6G0XXM2"/>
<dbReference type="PANTHER" id="PTHR46274">
    <property type="entry name" value="PHOSPHATIDYLINOSITOL PHOSPHATASE"/>
    <property type="match status" value="1"/>
</dbReference>
<dbReference type="Pfam" id="PF00782">
    <property type="entry name" value="DSPc"/>
    <property type="match status" value="1"/>
</dbReference>
<organism evidence="14 15">
    <name type="scientific">Aphanomyces euteiches</name>
    <dbReference type="NCBI Taxonomy" id="100861"/>
    <lineage>
        <taxon>Eukaryota</taxon>
        <taxon>Sar</taxon>
        <taxon>Stramenopiles</taxon>
        <taxon>Oomycota</taxon>
        <taxon>Saprolegniomycetes</taxon>
        <taxon>Saprolegniales</taxon>
        <taxon>Verrucalvaceae</taxon>
        <taxon>Aphanomyces</taxon>
    </lineage>
</organism>